<evidence type="ECO:0000313" key="2">
    <source>
        <dbReference type="EMBL" id="BDU00176.1"/>
    </source>
</evidence>
<organism evidence="2 3">
    <name type="scientific">Nocardia sputorum</name>
    <dbReference type="NCBI Taxonomy" id="2984338"/>
    <lineage>
        <taxon>Bacteria</taxon>
        <taxon>Bacillati</taxon>
        <taxon>Actinomycetota</taxon>
        <taxon>Actinomycetes</taxon>
        <taxon>Mycobacteriales</taxon>
        <taxon>Nocardiaceae</taxon>
        <taxon>Nocardia</taxon>
    </lineage>
</organism>
<name>A0ABM8CYQ4_9NOCA</name>
<dbReference type="InterPro" id="IPR017517">
    <property type="entry name" value="Maleyloyr_isom"/>
</dbReference>
<evidence type="ECO:0000313" key="3">
    <source>
        <dbReference type="Proteomes" id="UP001317870"/>
    </source>
</evidence>
<dbReference type="Gene3D" id="1.20.120.450">
    <property type="entry name" value="dinb family like domain"/>
    <property type="match status" value="1"/>
</dbReference>
<dbReference type="RefSeq" id="WP_281880421.1">
    <property type="nucleotide sequence ID" value="NZ_AP026976.1"/>
</dbReference>
<evidence type="ECO:0000259" key="1">
    <source>
        <dbReference type="Pfam" id="PF11716"/>
    </source>
</evidence>
<dbReference type="Pfam" id="PF11716">
    <property type="entry name" value="MDMPI_N"/>
    <property type="match status" value="1"/>
</dbReference>
<gene>
    <name evidence="2" type="ORF">IFM12276_32040</name>
</gene>
<dbReference type="InterPro" id="IPR034660">
    <property type="entry name" value="DinB/YfiT-like"/>
</dbReference>
<keyword evidence="3" id="KW-1185">Reference proteome</keyword>
<proteinExistence type="predicted"/>
<protein>
    <recommendedName>
        <fullName evidence="1">Mycothiol-dependent maleylpyruvate isomerase metal-binding domain-containing protein</fullName>
    </recommendedName>
</protein>
<dbReference type="SUPFAM" id="SSF109854">
    <property type="entry name" value="DinB/YfiT-like putative metalloenzymes"/>
    <property type="match status" value="1"/>
</dbReference>
<feature type="domain" description="Mycothiol-dependent maleylpyruvate isomerase metal-binding" evidence="1">
    <location>
        <begin position="17"/>
        <end position="121"/>
    </location>
</feature>
<accession>A0ABM8CYQ4</accession>
<dbReference type="Proteomes" id="UP001317870">
    <property type="component" value="Chromosome"/>
</dbReference>
<dbReference type="NCBIfam" id="TIGR03083">
    <property type="entry name" value="maleylpyruvate isomerase family mycothiol-dependent enzyme"/>
    <property type="match status" value="1"/>
</dbReference>
<reference evidence="2 3" key="1">
    <citation type="submission" date="2022-11" db="EMBL/GenBank/DDBJ databases">
        <title>Genome Sequencing of Nocardia sp. ON39_IFM12276 and assembly.</title>
        <authorList>
            <person name="Shimojima M."/>
            <person name="Toyokawa M."/>
            <person name="Uesaka K."/>
        </authorList>
    </citation>
    <scope>NUCLEOTIDE SEQUENCE [LARGE SCALE GENOMIC DNA]</scope>
    <source>
        <strain evidence="2 3">IFM 12276</strain>
    </source>
</reference>
<dbReference type="EMBL" id="AP026978">
    <property type="protein sequence ID" value="BDU00176.1"/>
    <property type="molecule type" value="Genomic_DNA"/>
</dbReference>
<dbReference type="InterPro" id="IPR024344">
    <property type="entry name" value="MDMPI_metal-binding"/>
</dbReference>
<sequence length="218" mass="23850">MTEHTTMNTEQIWRAVAAERAGLAELLARLPEEDWDRPSLCAGWRVREVVAHVVLSARADIGWILVNLIRARGSLHRAIRDTAVRHAERRTTGQLLGELRDSIDARVTVIGTTPADRLMDLLVHGQDIALPLGISRQMPGPAARTAIDRIWTTGAPFHARRRFAGYRLVASDIDWAAGEGAVITGPIAALLLVVTGRREGWDRLTGDGAASAAEHDRV</sequence>